<dbReference type="Proteomes" id="UP000694920">
    <property type="component" value="Unplaced"/>
</dbReference>
<evidence type="ECO:0000313" key="15">
    <source>
        <dbReference type="Proteomes" id="UP000694920"/>
    </source>
</evidence>
<keyword evidence="10 13" id="KW-0464">Manganese</keyword>
<dbReference type="PANTHER" id="PTHR12260:SF6">
    <property type="entry name" value="DAMAGE-CONTROL PHOSPHATASE ARMT1"/>
    <property type="match status" value="1"/>
</dbReference>
<dbReference type="InterPro" id="IPR036075">
    <property type="entry name" value="ARMT-1-like_metal-bd_sf"/>
</dbReference>
<evidence type="ECO:0000256" key="13">
    <source>
        <dbReference type="RuleBase" id="RU367030"/>
    </source>
</evidence>
<evidence type="ECO:0000256" key="11">
    <source>
        <dbReference type="ARBA" id="ARBA00045980"/>
    </source>
</evidence>
<evidence type="ECO:0000256" key="2">
    <source>
        <dbReference type="ARBA" id="ARBA00001326"/>
    </source>
</evidence>
<keyword evidence="6" id="KW-0808">Transferase</keyword>
<dbReference type="GO" id="GO:0006974">
    <property type="term" value="P:DNA damage response"/>
    <property type="evidence" value="ECO:0007669"/>
    <property type="project" value="TreeGrafter"/>
</dbReference>
<keyword evidence="8 13" id="KW-0479">Metal-binding</keyword>
<evidence type="ECO:0000256" key="8">
    <source>
        <dbReference type="ARBA" id="ARBA00022723"/>
    </source>
</evidence>
<reference evidence="16" key="1">
    <citation type="submission" date="2025-08" db="UniProtKB">
        <authorList>
            <consortium name="RefSeq"/>
        </authorList>
    </citation>
    <scope>IDENTIFICATION</scope>
</reference>
<keyword evidence="9 13" id="KW-0378">Hydrolase</keyword>
<dbReference type="GO" id="GO:0046872">
    <property type="term" value="F:metal ion binding"/>
    <property type="evidence" value="ECO:0007669"/>
    <property type="project" value="UniProtKB-UniRule"/>
</dbReference>
<accession>A0AAJ7FUX8</accession>
<protein>
    <recommendedName>
        <fullName evidence="13">Sugar phosphate phosphatase</fullName>
        <ecNumber evidence="13">2.1.1.-</ecNumber>
        <ecNumber evidence="13">3.1.3.-</ecNumber>
    </recommendedName>
</protein>
<evidence type="ECO:0000256" key="10">
    <source>
        <dbReference type="ARBA" id="ARBA00023211"/>
    </source>
</evidence>
<evidence type="ECO:0000313" key="16">
    <source>
        <dbReference type="RefSeq" id="XP_015609609.2"/>
    </source>
</evidence>
<evidence type="ECO:0000256" key="6">
    <source>
        <dbReference type="ARBA" id="ARBA00022679"/>
    </source>
</evidence>
<dbReference type="GO" id="GO:0005634">
    <property type="term" value="C:nucleus"/>
    <property type="evidence" value="ECO:0007669"/>
    <property type="project" value="TreeGrafter"/>
</dbReference>
<dbReference type="FunFam" id="3.40.50.10880:FF:000002">
    <property type="entry name" value="Acidic residue methyltransferase 1"/>
    <property type="match status" value="1"/>
</dbReference>
<dbReference type="AlphaFoldDB" id="A0AAJ7FUX8"/>
<keyword evidence="4" id="KW-0533">Nickel</keyword>
<proteinExistence type="inferred from homology"/>
<dbReference type="PANTHER" id="PTHR12260">
    <property type="entry name" value="DAMAGE-CONTROL PHOSPHATASE ARMT1"/>
    <property type="match status" value="1"/>
</dbReference>
<comment type="catalytic activity">
    <reaction evidence="1 13">
        <text>L-glutamyl-[protein] + S-adenosyl-L-methionine = [protein]-L-glutamate 5-O-methyl ester + S-adenosyl-L-homocysteine</text>
        <dbReference type="Rhea" id="RHEA:24452"/>
        <dbReference type="Rhea" id="RHEA-COMP:10208"/>
        <dbReference type="Rhea" id="RHEA-COMP:10311"/>
        <dbReference type="ChEBI" id="CHEBI:29973"/>
        <dbReference type="ChEBI" id="CHEBI:57856"/>
        <dbReference type="ChEBI" id="CHEBI:59789"/>
        <dbReference type="ChEBI" id="CHEBI:82795"/>
    </reaction>
</comment>
<dbReference type="GeneID" id="107274712"/>
<dbReference type="Pfam" id="PF01937">
    <property type="entry name" value="ARMT1-like_dom"/>
    <property type="match status" value="1"/>
</dbReference>
<sequence>MYVQSYSIKSSSFFIRRRHIRHLTPRRWSRSCLLPDVKSESEKVETMSQRTNSLDLIQGLQDIETPHGVHLAGIYKRSFAFVTIRDRLPVILTKIVDTLSREKDEIIKQYGQESAEEVKHIIGRISKLKNEVVTNKPLQRLPSVDIDDDKNVWNEYLDERTRIEGEIPCWFNTHWLYCECYLYRRLAQEFALTKTLKNYDPFRKQKQDSFTGSIGSIIALSHYTMDLINRTENVSSAERKHEFIKLIKVDLWGNRCDLSLSAGAESNQSGNPISLLESLEKDILVDESKYIWDLLSKTDKQNNSLIVDIILDNAGYELFTDLCLAAFMVTHGLTQKVRFYVKSRPWYVSDTTVNDFHWLVEQMKTSSNPDLSALGEICANHVQNNIFTIEEELFWTEPYDYAQMKSRDPILYAKLSEATLAIFKGDLNYRKLTGDINFEYTTSFLESLRGFTPTNLLSLRTIKSDVCVGLPPGKAEAIRAKDENWLITGQYGLIQATINSGCPCIQRTC</sequence>
<evidence type="ECO:0000259" key="14">
    <source>
        <dbReference type="Pfam" id="PF01937"/>
    </source>
</evidence>
<comment type="function">
    <text evidence="11 13">Metal-dependent phosphatase that shows phosphatase activity against several substrates, including fructose-1-phosphate and fructose-6-phosphate. Its preference for fructose-1-phosphate, a strong glycating agent that causes DNA damage rather than a canonical yeast metabolite, suggests a damage-control function in hexose phosphate metabolism. Has also been shown to have O-methyltransferase activity that methylates glutamate residues of target proteins to form gamma-glutamyl methyl ester residues. Possibly methylates PCNA, suggesting it is involved in the DNA damage response.</text>
</comment>
<dbReference type="GO" id="GO:0051998">
    <property type="term" value="F:protein carboxyl O-methyltransferase activity"/>
    <property type="evidence" value="ECO:0007669"/>
    <property type="project" value="UniProtKB-UniRule"/>
</dbReference>
<keyword evidence="7" id="KW-0949">S-adenosyl-L-methionine</keyword>
<evidence type="ECO:0000256" key="12">
    <source>
        <dbReference type="ARBA" id="ARBA00048809"/>
    </source>
</evidence>
<comment type="domain">
    <text evidence="13">Subfamily III proteins have a conserved RTxK motif about 40-50 residues from the C-terminus; the threonine may be replaced by serine or cysteine.</text>
</comment>
<dbReference type="InterPro" id="IPR002791">
    <property type="entry name" value="ARMT1-like_metal-bd"/>
</dbReference>
<dbReference type="Gene3D" id="1.20.930.60">
    <property type="match status" value="1"/>
</dbReference>
<gene>
    <name evidence="16" type="primary">LOC107274712</name>
</gene>
<dbReference type="GO" id="GO:0032259">
    <property type="term" value="P:methylation"/>
    <property type="evidence" value="ECO:0007669"/>
    <property type="project" value="UniProtKB-KW"/>
</dbReference>
<evidence type="ECO:0000256" key="9">
    <source>
        <dbReference type="ARBA" id="ARBA00022801"/>
    </source>
</evidence>
<evidence type="ECO:0000256" key="3">
    <source>
        <dbReference type="ARBA" id="ARBA00009519"/>
    </source>
</evidence>
<organism evidence="15 16">
    <name type="scientific">Cephus cinctus</name>
    <name type="common">Wheat stem sawfly</name>
    <dbReference type="NCBI Taxonomy" id="211228"/>
    <lineage>
        <taxon>Eukaryota</taxon>
        <taxon>Metazoa</taxon>
        <taxon>Ecdysozoa</taxon>
        <taxon>Arthropoda</taxon>
        <taxon>Hexapoda</taxon>
        <taxon>Insecta</taxon>
        <taxon>Pterygota</taxon>
        <taxon>Neoptera</taxon>
        <taxon>Endopterygota</taxon>
        <taxon>Hymenoptera</taxon>
        <taxon>Cephoidea</taxon>
        <taxon>Cephidae</taxon>
        <taxon>Cephus</taxon>
    </lineage>
</organism>
<keyword evidence="15" id="KW-1185">Reference proteome</keyword>
<feature type="domain" description="Damage-control phosphatase ARMT1-like metal-binding" evidence="14">
    <location>
        <begin position="83"/>
        <end position="477"/>
    </location>
</feature>
<evidence type="ECO:0000256" key="4">
    <source>
        <dbReference type="ARBA" id="ARBA00022596"/>
    </source>
</evidence>
<evidence type="ECO:0000256" key="7">
    <source>
        <dbReference type="ARBA" id="ARBA00022691"/>
    </source>
</evidence>
<comment type="catalytic activity">
    <reaction evidence="12 13">
        <text>beta-D-fructose 6-phosphate = dihydroxyacetone + D-glyceraldehyde 3-phosphate</text>
        <dbReference type="Rhea" id="RHEA:28002"/>
        <dbReference type="ChEBI" id="CHEBI:16016"/>
        <dbReference type="ChEBI" id="CHEBI:57634"/>
        <dbReference type="ChEBI" id="CHEBI:59776"/>
    </reaction>
</comment>
<dbReference type="EC" id="2.1.1.-" evidence="13"/>
<dbReference type="SUPFAM" id="SSF111321">
    <property type="entry name" value="AF1104-like"/>
    <property type="match status" value="1"/>
</dbReference>
<evidence type="ECO:0000256" key="5">
    <source>
        <dbReference type="ARBA" id="ARBA00022603"/>
    </source>
</evidence>
<keyword evidence="5 13" id="KW-0489">Methyltransferase</keyword>
<evidence type="ECO:0000256" key="1">
    <source>
        <dbReference type="ARBA" id="ARBA00000807"/>
    </source>
</evidence>
<comment type="cofactor">
    <cofactor evidence="13">
        <name>Mn(2+)</name>
        <dbReference type="ChEBI" id="CHEBI:29035"/>
    </cofactor>
    <cofactor evidence="13">
        <name>Ni(2+)</name>
        <dbReference type="ChEBI" id="CHEBI:49786"/>
    </cofactor>
</comment>
<comment type="similarity">
    <text evidence="3 13">Belongs to the damage-control phosphatase family. Sugar phosphate phosphatase III subfamily.</text>
</comment>
<dbReference type="GO" id="GO:0016791">
    <property type="term" value="F:phosphatase activity"/>
    <property type="evidence" value="ECO:0007669"/>
    <property type="project" value="TreeGrafter"/>
</dbReference>
<comment type="catalytic activity">
    <reaction evidence="2 13">
        <text>beta-D-fructose 1-phosphate + H2O = D-fructose + phosphate</text>
        <dbReference type="Rhea" id="RHEA:35603"/>
        <dbReference type="ChEBI" id="CHEBI:15377"/>
        <dbReference type="ChEBI" id="CHEBI:37721"/>
        <dbReference type="ChEBI" id="CHEBI:43474"/>
        <dbReference type="ChEBI" id="CHEBI:138881"/>
    </reaction>
</comment>
<name>A0AAJ7FUX8_CEPCN</name>
<dbReference type="Gene3D" id="3.40.50.10880">
    <property type="entry name" value="Uncharacterised protein PF01937, DUF89, domain 3"/>
    <property type="match status" value="1"/>
</dbReference>
<dbReference type="InterPro" id="IPR039763">
    <property type="entry name" value="ARMT1"/>
</dbReference>
<dbReference type="EC" id="3.1.3.-" evidence="13"/>
<dbReference type="RefSeq" id="XP_015609609.2">
    <property type="nucleotide sequence ID" value="XM_015754123.2"/>
</dbReference>